<accession>A0A1G9HYQ6</accession>
<dbReference type="EMBL" id="FNET01000009">
    <property type="protein sequence ID" value="SDL17955.1"/>
    <property type="molecule type" value="Genomic_DNA"/>
</dbReference>
<reference evidence="2" key="1">
    <citation type="submission" date="2016-10" db="EMBL/GenBank/DDBJ databases">
        <authorList>
            <person name="Varghese N."/>
            <person name="Submissions S."/>
        </authorList>
    </citation>
    <scope>NUCLEOTIDE SEQUENCE [LARGE SCALE GENOMIC DNA]</scope>
    <source>
        <strain evidence="2">DSM 44796</strain>
    </source>
</reference>
<name>A0A1G9HYQ6_9PSEU</name>
<evidence type="ECO:0000313" key="1">
    <source>
        <dbReference type="EMBL" id="SDL17955.1"/>
    </source>
</evidence>
<protein>
    <submittedName>
        <fullName evidence="1">Uncharacterized protein</fullName>
    </submittedName>
</protein>
<dbReference type="RefSeq" id="WP_143027807.1">
    <property type="nucleotide sequence ID" value="NZ_FNET01000009.1"/>
</dbReference>
<dbReference type="Proteomes" id="UP000199682">
    <property type="component" value="Unassembled WGS sequence"/>
</dbReference>
<gene>
    <name evidence="1" type="ORF">SAMN04488074_109208</name>
</gene>
<dbReference type="AlphaFoldDB" id="A0A1G9HYQ6"/>
<evidence type="ECO:0000313" key="2">
    <source>
        <dbReference type="Proteomes" id="UP000199682"/>
    </source>
</evidence>
<organism evidence="1 2">
    <name type="scientific">Lentzea albidocapillata subsp. violacea</name>
    <dbReference type="NCBI Taxonomy" id="128104"/>
    <lineage>
        <taxon>Bacteria</taxon>
        <taxon>Bacillati</taxon>
        <taxon>Actinomycetota</taxon>
        <taxon>Actinomycetes</taxon>
        <taxon>Pseudonocardiales</taxon>
        <taxon>Pseudonocardiaceae</taxon>
        <taxon>Lentzea</taxon>
    </lineage>
</organism>
<proteinExistence type="predicted"/>
<sequence length="302" mass="33137">MSTPQTPLHQPSIEFYRSYHYSRCAYVVKKSRDVAGVEALYDTALNNGLAAIVASAWPGDELSGKQVKAAKGLLDVLSEKAKNGSTTDPTEKLDRYRVRVVGISVDSAGVITLTVSRWSAVDEPKPSQIPHWDSYPPHDVVKIDTVTLRAAIEIVYPVRHGRLSKGELNISHVEALVALSEHPILGGFLNEEIDDQLLTEHARDAWLQGSAADYVTFLGDEEVARRIETADDYLPFDPKDRLTSEPLQECPVCWNDTMVCGSSDVFGMGIGAGTCVVCGYTRSAAIADDEAMNWKMQNLPED</sequence>